<dbReference type="RefSeq" id="WP_208307250.1">
    <property type="nucleotide sequence ID" value="NZ_JAGETX010000004.1"/>
</dbReference>
<organism evidence="2 3">
    <name type="scientific">Hymenobacter defluvii</name>
    <dbReference type="NCBI Taxonomy" id="2054411"/>
    <lineage>
        <taxon>Bacteria</taxon>
        <taxon>Pseudomonadati</taxon>
        <taxon>Bacteroidota</taxon>
        <taxon>Cytophagia</taxon>
        <taxon>Cytophagales</taxon>
        <taxon>Hymenobacteraceae</taxon>
        <taxon>Hymenobacter</taxon>
    </lineage>
</organism>
<feature type="transmembrane region" description="Helical" evidence="1">
    <location>
        <begin position="106"/>
        <end position="123"/>
    </location>
</feature>
<accession>A0ABS3TAQ6</accession>
<keyword evidence="1" id="KW-0812">Transmembrane</keyword>
<evidence type="ECO:0000313" key="2">
    <source>
        <dbReference type="EMBL" id="MBO3270732.1"/>
    </source>
</evidence>
<dbReference type="Proteomes" id="UP000670527">
    <property type="component" value="Unassembled WGS sequence"/>
</dbReference>
<keyword evidence="3" id="KW-1185">Reference proteome</keyword>
<comment type="caution">
    <text evidence="2">The sequence shown here is derived from an EMBL/GenBank/DDBJ whole genome shotgun (WGS) entry which is preliminary data.</text>
</comment>
<proteinExistence type="predicted"/>
<dbReference type="EMBL" id="JAGETX010000004">
    <property type="protein sequence ID" value="MBO3270732.1"/>
    <property type="molecule type" value="Genomic_DNA"/>
</dbReference>
<protein>
    <submittedName>
        <fullName evidence="2">Uncharacterized protein</fullName>
    </submittedName>
</protein>
<evidence type="ECO:0000313" key="3">
    <source>
        <dbReference type="Proteomes" id="UP000670527"/>
    </source>
</evidence>
<reference evidence="2 3" key="1">
    <citation type="submission" date="2021-03" db="EMBL/GenBank/DDBJ databases">
        <authorList>
            <person name="Kim M.K."/>
        </authorList>
    </citation>
    <scope>NUCLEOTIDE SEQUENCE [LARGE SCALE GENOMIC DNA]</scope>
    <source>
        <strain evidence="2 3">BT507</strain>
    </source>
</reference>
<evidence type="ECO:0000256" key="1">
    <source>
        <dbReference type="SAM" id="Phobius"/>
    </source>
</evidence>
<feature type="transmembrane region" description="Helical" evidence="1">
    <location>
        <begin position="45"/>
        <end position="62"/>
    </location>
</feature>
<gene>
    <name evidence="2" type="ORF">J4D97_08735</name>
</gene>
<keyword evidence="1" id="KW-1133">Transmembrane helix</keyword>
<sequence length="135" mass="15486">MEATQSRKYDIWASNALFLTFGLSVLMGFLRHTGYFASDLQTKDYLQLYLITPFLLLIYYYIRKGLRPAKTLFLVLYGLVLINIISYGTQASWFDTGLKTFDFLSQHFLQTLAGLLILLSLLVSKKEKQSVPANK</sequence>
<feature type="transmembrane region" description="Helical" evidence="1">
    <location>
        <begin position="12"/>
        <end position="30"/>
    </location>
</feature>
<keyword evidence="1" id="KW-0472">Membrane</keyword>
<feature type="transmembrane region" description="Helical" evidence="1">
    <location>
        <begin position="74"/>
        <end position="94"/>
    </location>
</feature>
<name>A0ABS3TAQ6_9BACT</name>